<dbReference type="Pfam" id="PF03553">
    <property type="entry name" value="Na_H_antiporter"/>
    <property type="match status" value="1"/>
</dbReference>
<evidence type="ECO:0000313" key="9">
    <source>
        <dbReference type="Proteomes" id="UP000249134"/>
    </source>
</evidence>
<comment type="subcellular location">
    <subcellularLocation>
        <location evidence="1">Cell membrane</location>
        <topology evidence="1">Multi-pass membrane protein</topology>
    </subcellularLocation>
</comment>
<evidence type="ECO:0000256" key="4">
    <source>
        <dbReference type="ARBA" id="ARBA00022989"/>
    </source>
</evidence>
<dbReference type="InterPro" id="IPR018461">
    <property type="entry name" value="Na/H_Antiport_NhaC-like_C"/>
</dbReference>
<accession>A0A2X4WEZ3</accession>
<reference evidence="8 9" key="1">
    <citation type="submission" date="2018-06" db="EMBL/GenBank/DDBJ databases">
        <authorList>
            <consortium name="Pathogen Informatics"/>
            <person name="Doyle S."/>
        </authorList>
    </citation>
    <scope>NUCLEOTIDE SEQUENCE [LARGE SCALE GENOMIC DNA]</scope>
    <source>
        <strain evidence="8 9">NCTC4824</strain>
    </source>
</reference>
<keyword evidence="3 6" id="KW-0812">Transmembrane</keyword>
<feature type="transmembrane region" description="Helical" evidence="6">
    <location>
        <begin position="156"/>
        <end position="182"/>
    </location>
</feature>
<feature type="transmembrane region" description="Helical" evidence="6">
    <location>
        <begin position="12"/>
        <end position="39"/>
    </location>
</feature>
<feature type="transmembrane region" description="Helical" evidence="6">
    <location>
        <begin position="342"/>
        <end position="364"/>
    </location>
</feature>
<evidence type="ECO:0000256" key="3">
    <source>
        <dbReference type="ARBA" id="ARBA00022692"/>
    </source>
</evidence>
<dbReference type="Proteomes" id="UP000249134">
    <property type="component" value="Chromosome 1"/>
</dbReference>
<sequence>MENSIFSLLPPLLAIVMVIITKRVLLSLGTGIIASALLLEKGNPVNSVSTLWETIKGIFIEDGSLNTWNIYIVLFLFVLGAITTLINIVGGSRAFGEWAMTRVKSRAGAQVLAAVFGIIIFIDDYFNALAVGQVARPITDRHRVSRAKLAYIIDSTSAPVCVVAPISSWGAFIIGIIGTVFITHNITDISPLTAFLQMIPMNLYVWTSLALVFIIAIRNIDFGSMKVHEDRTIETGVPYDPNKTIPGEVKDDLPHSEKGVVGDLLWPIAALFIGTVGIIFWSGLNETEGKASIMDIFANADVSAALLYGGLFGLVVTIALFFRQQMKHKSLESKYIITGLKVGIQSMMPAVLILLFAWAISALIDDLGTGVYLASLVEKSQLDPMFLPVVLFFGAGIMAFSTGTSWGAFGILLPIAGQIIAVTDISLLLPAMAAVLAGSVFGDHCSPISDTTILSSTGAGCNHMDHVLTQLPYAITAGIISGVGYIVLGMTDNTLLGLLTIILLLVIFTLIMENKKKKKLKLNSKLSAK</sequence>
<feature type="transmembrane region" description="Helical" evidence="6">
    <location>
        <begin position="494"/>
        <end position="512"/>
    </location>
</feature>
<feature type="domain" description="Na+/H+ antiporter NhaC-like C-terminal" evidence="7">
    <location>
        <begin position="160"/>
        <end position="490"/>
    </location>
</feature>
<organism evidence="8 9">
    <name type="scientific">Lederbergia lenta</name>
    <name type="common">Bacillus lentus</name>
    <dbReference type="NCBI Taxonomy" id="1467"/>
    <lineage>
        <taxon>Bacteria</taxon>
        <taxon>Bacillati</taxon>
        <taxon>Bacillota</taxon>
        <taxon>Bacilli</taxon>
        <taxon>Bacillales</taxon>
        <taxon>Bacillaceae</taxon>
        <taxon>Lederbergia</taxon>
    </lineage>
</organism>
<proteinExistence type="predicted"/>
<keyword evidence="2" id="KW-1003">Cell membrane</keyword>
<feature type="transmembrane region" description="Helical" evidence="6">
    <location>
        <begin position="296"/>
        <end position="322"/>
    </location>
</feature>
<name>A0A2X4WEZ3_LEDLE</name>
<dbReference type="RefSeq" id="WP_066142126.1">
    <property type="nucleotide sequence ID" value="NZ_CBCSGM010000003.1"/>
</dbReference>
<feature type="transmembrane region" description="Helical" evidence="6">
    <location>
        <begin position="111"/>
        <end position="136"/>
    </location>
</feature>
<keyword evidence="9" id="KW-1185">Reference proteome</keyword>
<protein>
    <submittedName>
        <fullName evidence="8">Putative sodium/proton antiporter NhaC type</fullName>
    </submittedName>
</protein>
<evidence type="ECO:0000259" key="7">
    <source>
        <dbReference type="Pfam" id="PF03553"/>
    </source>
</evidence>
<evidence type="ECO:0000313" key="8">
    <source>
        <dbReference type="EMBL" id="SQI61613.1"/>
    </source>
</evidence>
<dbReference type="GO" id="GO:0005886">
    <property type="term" value="C:plasma membrane"/>
    <property type="evidence" value="ECO:0007669"/>
    <property type="project" value="UniProtKB-SubCell"/>
</dbReference>
<dbReference type="STRING" id="1348624.GCA_001591545_02466"/>
<evidence type="ECO:0000256" key="1">
    <source>
        <dbReference type="ARBA" id="ARBA00004651"/>
    </source>
</evidence>
<dbReference type="PANTHER" id="PTHR43478">
    <property type="entry name" value="NA+/H+ ANTIPORTER-RELATED"/>
    <property type="match status" value="1"/>
</dbReference>
<feature type="transmembrane region" description="Helical" evidence="6">
    <location>
        <begin position="415"/>
        <end position="437"/>
    </location>
</feature>
<evidence type="ECO:0000256" key="2">
    <source>
        <dbReference type="ARBA" id="ARBA00022475"/>
    </source>
</evidence>
<dbReference type="KEGG" id="blen:NCTC4824_03309"/>
<dbReference type="PANTHER" id="PTHR43478:SF1">
    <property type="entry name" value="NA+_H+ ANTIPORTER NHAC-LIKE C-TERMINAL DOMAIN-CONTAINING PROTEIN"/>
    <property type="match status" value="1"/>
</dbReference>
<dbReference type="EMBL" id="LS483476">
    <property type="protein sequence ID" value="SQI61613.1"/>
    <property type="molecule type" value="Genomic_DNA"/>
</dbReference>
<gene>
    <name evidence="8" type="primary">nhaC2</name>
    <name evidence="8" type="ORF">NCTC4824_03309</name>
</gene>
<dbReference type="AlphaFoldDB" id="A0A2X4WEZ3"/>
<keyword evidence="4 6" id="KW-1133">Transmembrane helix</keyword>
<keyword evidence="5 6" id="KW-0472">Membrane</keyword>
<feature type="transmembrane region" description="Helical" evidence="6">
    <location>
        <begin position="385"/>
        <end position="409"/>
    </location>
</feature>
<feature type="transmembrane region" description="Helical" evidence="6">
    <location>
        <begin position="203"/>
        <end position="220"/>
    </location>
</feature>
<feature type="transmembrane region" description="Helical" evidence="6">
    <location>
        <begin position="264"/>
        <end position="284"/>
    </location>
</feature>
<feature type="transmembrane region" description="Helical" evidence="6">
    <location>
        <begin position="68"/>
        <end position="90"/>
    </location>
</feature>
<evidence type="ECO:0000256" key="5">
    <source>
        <dbReference type="ARBA" id="ARBA00023136"/>
    </source>
</evidence>
<evidence type="ECO:0000256" key="6">
    <source>
        <dbReference type="SAM" id="Phobius"/>
    </source>
</evidence>
<feature type="transmembrane region" description="Helical" evidence="6">
    <location>
        <begin position="471"/>
        <end position="488"/>
    </location>
</feature>